<evidence type="ECO:0000256" key="1">
    <source>
        <dbReference type="SAM" id="MobiDB-lite"/>
    </source>
</evidence>
<dbReference type="RefSeq" id="WP_338177566.1">
    <property type="nucleotide sequence ID" value="NZ_JAEKNQ010000023.1"/>
</dbReference>
<dbReference type="AlphaFoldDB" id="A0A934KFY7"/>
<organism evidence="2 3">
    <name type="scientific">Candidatus Dormiibacter inghamiae</name>
    <dbReference type="NCBI Taxonomy" id="3127013"/>
    <lineage>
        <taxon>Bacteria</taxon>
        <taxon>Bacillati</taxon>
        <taxon>Candidatus Dormiibacterota</taxon>
        <taxon>Candidatus Dormibacteria</taxon>
        <taxon>Candidatus Dormibacterales</taxon>
        <taxon>Candidatus Dormibacteraceae</taxon>
        <taxon>Candidatus Dormiibacter</taxon>
    </lineage>
</organism>
<evidence type="ECO:0000313" key="2">
    <source>
        <dbReference type="EMBL" id="MBJ7602731.1"/>
    </source>
</evidence>
<dbReference type="Proteomes" id="UP000620075">
    <property type="component" value="Unassembled WGS sequence"/>
</dbReference>
<evidence type="ECO:0000313" key="3">
    <source>
        <dbReference type="Proteomes" id="UP000620075"/>
    </source>
</evidence>
<reference evidence="2 3" key="1">
    <citation type="submission" date="2020-10" db="EMBL/GenBank/DDBJ databases">
        <title>Ca. Dormibacterota MAGs.</title>
        <authorList>
            <person name="Montgomery K."/>
        </authorList>
    </citation>
    <scope>NUCLEOTIDE SEQUENCE [LARGE SCALE GENOMIC DNA]</scope>
    <source>
        <strain evidence="2">SC8811_S16_3</strain>
    </source>
</reference>
<comment type="caution">
    <text evidence="2">The sequence shown here is derived from an EMBL/GenBank/DDBJ whole genome shotgun (WGS) entry which is preliminary data.</text>
</comment>
<dbReference type="EMBL" id="JAEKNQ010000023">
    <property type="protein sequence ID" value="MBJ7602731.1"/>
    <property type="molecule type" value="Genomic_DNA"/>
</dbReference>
<protein>
    <submittedName>
        <fullName evidence="2">Uncharacterized protein</fullName>
    </submittedName>
</protein>
<gene>
    <name evidence="2" type="ORF">JF888_05995</name>
</gene>
<feature type="region of interest" description="Disordered" evidence="1">
    <location>
        <begin position="1"/>
        <end position="25"/>
    </location>
</feature>
<name>A0A934KFY7_9BACT</name>
<proteinExistence type="predicted"/>
<sequence>MEFNRPNFVGSATSGVDGASEGGRVSTFRQPTALALYAVPLVKRIQDGGYQGKLTAAPALVDGRWALRLTYEGDAPTGVPDLWHGHHVAVEPQAPAPAAEGRPGA</sequence>
<accession>A0A934KFY7</accession>